<reference evidence="3 4" key="1">
    <citation type="submission" date="2018-09" db="EMBL/GenBank/DDBJ databases">
        <title>Altererythrobacter spongiae sp. nov., isolated from a marine sponge.</title>
        <authorList>
            <person name="Zhuang L."/>
            <person name="Luo L."/>
        </authorList>
    </citation>
    <scope>NUCLEOTIDE SEQUENCE [LARGE SCALE GENOMIC DNA]</scope>
    <source>
        <strain evidence="3 4">HN-Y73</strain>
    </source>
</reference>
<dbReference type="EMBL" id="RAPF01000006">
    <property type="protein sequence ID" value="RKF19303.1"/>
    <property type="molecule type" value="Genomic_DNA"/>
</dbReference>
<feature type="transmembrane region" description="Helical" evidence="1">
    <location>
        <begin position="33"/>
        <end position="55"/>
    </location>
</feature>
<keyword evidence="1" id="KW-1133">Transmembrane helix</keyword>
<feature type="transmembrane region" description="Helical" evidence="1">
    <location>
        <begin position="62"/>
        <end position="84"/>
    </location>
</feature>
<dbReference type="SUPFAM" id="SSF48317">
    <property type="entry name" value="Acid phosphatase/Vanadium-dependent haloperoxidase"/>
    <property type="match status" value="1"/>
</dbReference>
<proteinExistence type="predicted"/>
<accession>A0A420EF57</accession>
<dbReference type="CDD" id="cd03392">
    <property type="entry name" value="PAP2_like_2"/>
    <property type="match status" value="1"/>
</dbReference>
<keyword evidence="1" id="KW-0472">Membrane</keyword>
<dbReference type="PANTHER" id="PTHR14969">
    <property type="entry name" value="SPHINGOSINE-1-PHOSPHATE PHOSPHOHYDROLASE"/>
    <property type="match status" value="1"/>
</dbReference>
<evidence type="ECO:0000256" key="1">
    <source>
        <dbReference type="SAM" id="Phobius"/>
    </source>
</evidence>
<evidence type="ECO:0000313" key="3">
    <source>
        <dbReference type="EMBL" id="RKF19303.1"/>
    </source>
</evidence>
<feature type="domain" description="Phosphatidic acid phosphatase type 2/haloperoxidase" evidence="2">
    <location>
        <begin position="59"/>
        <end position="175"/>
    </location>
</feature>
<keyword evidence="4" id="KW-1185">Reference proteome</keyword>
<dbReference type="AlphaFoldDB" id="A0A420EF57"/>
<dbReference type="Proteomes" id="UP000284395">
    <property type="component" value="Unassembled WGS sequence"/>
</dbReference>
<protein>
    <submittedName>
        <fullName evidence="3">Phosphatase PAP2 family protein</fullName>
    </submittedName>
</protein>
<organism evidence="3 4">
    <name type="scientific">Altericroceibacterium spongiae</name>
    <dbReference type="NCBI Taxonomy" id="2320269"/>
    <lineage>
        <taxon>Bacteria</taxon>
        <taxon>Pseudomonadati</taxon>
        <taxon>Pseudomonadota</taxon>
        <taxon>Alphaproteobacteria</taxon>
        <taxon>Sphingomonadales</taxon>
        <taxon>Erythrobacteraceae</taxon>
        <taxon>Altericroceibacterium</taxon>
    </lineage>
</organism>
<dbReference type="SMART" id="SM00014">
    <property type="entry name" value="acidPPc"/>
    <property type="match status" value="1"/>
</dbReference>
<dbReference type="Gene3D" id="1.20.144.10">
    <property type="entry name" value="Phosphatidic acid phosphatase type 2/haloperoxidase"/>
    <property type="match status" value="1"/>
</dbReference>
<feature type="transmembrane region" description="Helical" evidence="1">
    <location>
        <begin position="132"/>
        <end position="154"/>
    </location>
</feature>
<gene>
    <name evidence="3" type="ORF">D6851_12655</name>
</gene>
<feature type="transmembrane region" description="Helical" evidence="1">
    <location>
        <begin position="104"/>
        <end position="125"/>
    </location>
</feature>
<evidence type="ECO:0000313" key="4">
    <source>
        <dbReference type="Proteomes" id="UP000284395"/>
    </source>
</evidence>
<feature type="transmembrane region" description="Helical" evidence="1">
    <location>
        <begin position="160"/>
        <end position="178"/>
    </location>
</feature>
<dbReference type="Pfam" id="PF01569">
    <property type="entry name" value="PAP2"/>
    <property type="match status" value="1"/>
</dbReference>
<evidence type="ECO:0000259" key="2">
    <source>
        <dbReference type="SMART" id="SM00014"/>
    </source>
</evidence>
<dbReference type="InterPro" id="IPR036938">
    <property type="entry name" value="PAP2/HPO_sf"/>
</dbReference>
<name>A0A420EF57_9SPHN</name>
<dbReference type="PANTHER" id="PTHR14969:SF13">
    <property type="entry name" value="AT30094P"/>
    <property type="match status" value="1"/>
</dbReference>
<sequence length="194" mass="20381">MAGHSGAVDGWGAHWLRPASAPMPIAQEAMRDITALGGVTLRNLLLLCVAAALMIAHHKQIALWLVIVALSGWLTESVLKYGVARARPDMADHLAYAGGPGFPSGHSFNATLIALALSFAIRPFLRSAGLQYFAFAVALMAGLLVAWSRVWLGVHYLSDVLAGWLGGTAWALFGALLAPRHVLPLPGAGNETGA</sequence>
<dbReference type="InterPro" id="IPR000326">
    <property type="entry name" value="PAP2/HPO"/>
</dbReference>
<comment type="caution">
    <text evidence="3">The sequence shown here is derived from an EMBL/GenBank/DDBJ whole genome shotgun (WGS) entry which is preliminary data.</text>
</comment>
<keyword evidence="1" id="KW-0812">Transmembrane</keyword>